<organism evidence="1 2">
    <name type="scientific">Parelaphostrongylus tenuis</name>
    <name type="common">Meningeal worm</name>
    <dbReference type="NCBI Taxonomy" id="148309"/>
    <lineage>
        <taxon>Eukaryota</taxon>
        <taxon>Metazoa</taxon>
        <taxon>Ecdysozoa</taxon>
        <taxon>Nematoda</taxon>
        <taxon>Chromadorea</taxon>
        <taxon>Rhabditida</taxon>
        <taxon>Rhabditina</taxon>
        <taxon>Rhabditomorpha</taxon>
        <taxon>Strongyloidea</taxon>
        <taxon>Metastrongylidae</taxon>
        <taxon>Parelaphostrongylus</taxon>
    </lineage>
</organism>
<sequence>MFSLDRGVAMDLQVIMTVADYNWQEAMHSRHKRAMTVVKMKNLLDTMVEVGREGAIPMNPIIF</sequence>
<proteinExistence type="predicted"/>
<name>A0AAD5M7Q9_PARTN</name>
<evidence type="ECO:0000313" key="2">
    <source>
        <dbReference type="Proteomes" id="UP001196413"/>
    </source>
</evidence>
<gene>
    <name evidence="1" type="ORF">KIN20_010335</name>
</gene>
<dbReference type="AlphaFoldDB" id="A0AAD5M7Q9"/>
<keyword evidence="2" id="KW-1185">Reference proteome</keyword>
<protein>
    <submittedName>
        <fullName evidence="1">Uncharacterized protein</fullName>
    </submittedName>
</protein>
<evidence type="ECO:0000313" key="1">
    <source>
        <dbReference type="EMBL" id="KAJ1353657.1"/>
    </source>
</evidence>
<dbReference type="Proteomes" id="UP001196413">
    <property type="component" value="Unassembled WGS sequence"/>
</dbReference>
<dbReference type="EMBL" id="JAHQIW010001798">
    <property type="protein sequence ID" value="KAJ1353657.1"/>
    <property type="molecule type" value="Genomic_DNA"/>
</dbReference>
<comment type="caution">
    <text evidence="1">The sequence shown here is derived from an EMBL/GenBank/DDBJ whole genome shotgun (WGS) entry which is preliminary data.</text>
</comment>
<reference evidence="1" key="1">
    <citation type="submission" date="2021-06" db="EMBL/GenBank/DDBJ databases">
        <title>Parelaphostrongylus tenuis whole genome reference sequence.</title>
        <authorList>
            <person name="Garwood T.J."/>
            <person name="Larsen P.A."/>
            <person name="Fountain-Jones N.M."/>
            <person name="Garbe J.R."/>
            <person name="Macchietto M.G."/>
            <person name="Kania S.A."/>
            <person name="Gerhold R.W."/>
            <person name="Richards J.E."/>
            <person name="Wolf T.M."/>
        </authorList>
    </citation>
    <scope>NUCLEOTIDE SEQUENCE</scope>
    <source>
        <strain evidence="1">MNPRO001-30</strain>
        <tissue evidence="1">Meninges</tissue>
    </source>
</reference>
<accession>A0AAD5M7Q9</accession>